<dbReference type="CDD" id="cd06261">
    <property type="entry name" value="TM_PBP2"/>
    <property type="match status" value="1"/>
</dbReference>
<protein>
    <submittedName>
        <fullName evidence="11">Spermidine/putrescine ABC transporter membrane protein</fullName>
    </submittedName>
</protein>
<dbReference type="GO" id="GO:0055085">
    <property type="term" value="P:transmembrane transport"/>
    <property type="evidence" value="ECO:0007669"/>
    <property type="project" value="InterPro"/>
</dbReference>
<dbReference type="Pfam" id="PF00528">
    <property type="entry name" value="BPD_transp_1"/>
    <property type="match status" value="1"/>
</dbReference>
<evidence type="ECO:0000259" key="10">
    <source>
        <dbReference type="PROSITE" id="PS50928"/>
    </source>
</evidence>
<sequence>MRLMHNLFQKIVIALIVSWMTIFVLLPNLMVFITSFLTRSNDHLISPVFTFNNYSQLLNPLYAKVIMHSLYMAFNATIFCLIIGYPFAWSITGISKQQLRSMMLILLILPFWTSSLIRIYSLKNLLSAGGLLNRFLVWLGVITNPLHIIYTQQAVIIGLIYILFPFMVLPIYSSLEKLNKIYLEASRDLGASKIQRFLHIIIPLTMPGIVAGCLLVFVPAMGMFFVSDLMGGAKNLLIGNVIKNQFLNIRDWPLGSATSIIITLLMGFMLLCYWYTISRIHIYSNKVK</sequence>
<keyword evidence="6 9" id="KW-0812">Transmembrane</keyword>
<dbReference type="Gene3D" id="1.10.3720.10">
    <property type="entry name" value="MetI-like"/>
    <property type="match status" value="1"/>
</dbReference>
<dbReference type="AlphaFoldDB" id="C5WD07"/>
<keyword evidence="3 9" id="KW-0813">Transport</keyword>
<evidence type="ECO:0000313" key="12">
    <source>
        <dbReference type="Proteomes" id="UP000061704"/>
    </source>
</evidence>
<proteinExistence type="inferred from homology"/>
<reference evidence="11 12" key="1">
    <citation type="journal article" date="2011" name="Genome Biol. Evol.">
        <title>Reductive evolution of bacterial genome in insect gut environment.</title>
        <authorList>
            <person name="Nikoh N."/>
            <person name="Hosokawa T."/>
            <person name="Ohshima K."/>
            <person name="Hattori M."/>
            <person name="Fukatsu T."/>
        </authorList>
    </citation>
    <scope>NUCLEOTIDE SEQUENCE [LARGE SCALE GENOMIC DNA]</scope>
    <source>
        <strain evidence="11 12">Mpkobe</strain>
    </source>
</reference>
<evidence type="ECO:0000256" key="1">
    <source>
        <dbReference type="ARBA" id="ARBA00004429"/>
    </source>
</evidence>
<evidence type="ECO:0000256" key="9">
    <source>
        <dbReference type="RuleBase" id="RU363032"/>
    </source>
</evidence>
<evidence type="ECO:0000256" key="5">
    <source>
        <dbReference type="ARBA" id="ARBA00022519"/>
    </source>
</evidence>
<dbReference type="HOGENOM" id="CLU_016047_18_3_6"/>
<dbReference type="RefSeq" id="WP_041069308.1">
    <property type="nucleotide sequence ID" value="NZ_AP010872.1"/>
</dbReference>
<dbReference type="SUPFAM" id="SSF161098">
    <property type="entry name" value="MetI-like"/>
    <property type="match status" value="1"/>
</dbReference>
<comment type="similarity">
    <text evidence="2">Belongs to the binding-protein-dependent transport system permease family. CysTW subfamily.</text>
</comment>
<dbReference type="STRING" id="476281.ICMP_360"/>
<dbReference type="Proteomes" id="UP000061704">
    <property type="component" value="Chromosome"/>
</dbReference>
<comment type="subcellular location">
    <subcellularLocation>
        <location evidence="1">Cell inner membrane</location>
        <topology evidence="1">Multi-pass membrane protein</topology>
    </subcellularLocation>
    <subcellularLocation>
        <location evidence="9">Cell membrane</location>
        <topology evidence="9">Multi-pass membrane protein</topology>
    </subcellularLocation>
</comment>
<dbReference type="InterPro" id="IPR000515">
    <property type="entry name" value="MetI-like"/>
</dbReference>
<feature type="transmembrane region" description="Helical" evidence="9">
    <location>
        <begin position="156"/>
        <end position="175"/>
    </location>
</feature>
<dbReference type="KEGG" id="icp:ICMP_360"/>
<keyword evidence="12" id="KW-1185">Reference proteome</keyword>
<feature type="transmembrane region" description="Helical" evidence="9">
    <location>
        <begin position="70"/>
        <end position="89"/>
    </location>
</feature>
<dbReference type="PANTHER" id="PTHR42929:SF1">
    <property type="entry name" value="INNER MEMBRANE ABC TRANSPORTER PERMEASE PROTEIN YDCU-RELATED"/>
    <property type="match status" value="1"/>
</dbReference>
<name>C5WD07_9ENTR</name>
<keyword evidence="7 9" id="KW-1133">Transmembrane helix</keyword>
<accession>C5WD07</accession>
<dbReference type="PANTHER" id="PTHR42929">
    <property type="entry name" value="INNER MEMBRANE ABC TRANSPORTER PERMEASE PROTEIN YDCU-RELATED-RELATED"/>
    <property type="match status" value="1"/>
</dbReference>
<feature type="transmembrane region" description="Helical" evidence="9">
    <location>
        <begin position="101"/>
        <end position="119"/>
    </location>
</feature>
<organism evidence="11 12">
    <name type="scientific">Candidatus Ishikawaella capsulata Mpkobe</name>
    <dbReference type="NCBI Taxonomy" id="476281"/>
    <lineage>
        <taxon>Bacteria</taxon>
        <taxon>Pseudomonadati</taxon>
        <taxon>Pseudomonadota</taxon>
        <taxon>Gammaproteobacteria</taxon>
        <taxon>Enterobacterales</taxon>
        <taxon>Enterobacteriaceae</taxon>
        <taxon>Candidatus Ishikawella</taxon>
    </lineage>
</organism>
<feature type="transmembrane region" description="Helical" evidence="9">
    <location>
        <begin position="12"/>
        <end position="38"/>
    </location>
</feature>
<evidence type="ECO:0000256" key="2">
    <source>
        <dbReference type="ARBA" id="ARBA00007069"/>
    </source>
</evidence>
<evidence type="ECO:0000256" key="8">
    <source>
        <dbReference type="ARBA" id="ARBA00023136"/>
    </source>
</evidence>
<dbReference type="InterPro" id="IPR035906">
    <property type="entry name" value="MetI-like_sf"/>
</dbReference>
<dbReference type="GO" id="GO:0005886">
    <property type="term" value="C:plasma membrane"/>
    <property type="evidence" value="ECO:0007669"/>
    <property type="project" value="UniProtKB-SubCell"/>
</dbReference>
<evidence type="ECO:0000313" key="11">
    <source>
        <dbReference type="EMBL" id="BAH83213.1"/>
    </source>
</evidence>
<dbReference type="NCBIfam" id="NF007044">
    <property type="entry name" value="PRK09497.1"/>
    <property type="match status" value="1"/>
</dbReference>
<evidence type="ECO:0000256" key="7">
    <source>
        <dbReference type="ARBA" id="ARBA00022989"/>
    </source>
</evidence>
<keyword evidence="8 9" id="KW-0472">Membrane</keyword>
<evidence type="ECO:0000256" key="3">
    <source>
        <dbReference type="ARBA" id="ARBA00022448"/>
    </source>
</evidence>
<dbReference type="PROSITE" id="PS50928">
    <property type="entry name" value="ABC_TM1"/>
    <property type="match status" value="1"/>
</dbReference>
<feature type="domain" description="ABC transmembrane type-1" evidence="10">
    <location>
        <begin position="66"/>
        <end position="273"/>
    </location>
</feature>
<gene>
    <name evidence="11" type="primary">potB</name>
    <name evidence="11" type="ORF">ICMP_360</name>
</gene>
<dbReference type="EMBL" id="AP010872">
    <property type="protein sequence ID" value="BAH83213.1"/>
    <property type="molecule type" value="Genomic_DNA"/>
</dbReference>
<evidence type="ECO:0000256" key="4">
    <source>
        <dbReference type="ARBA" id="ARBA00022475"/>
    </source>
</evidence>
<evidence type="ECO:0000256" key="6">
    <source>
        <dbReference type="ARBA" id="ARBA00022692"/>
    </source>
</evidence>
<dbReference type="OrthoDB" id="9807047at2"/>
<feature type="transmembrane region" description="Helical" evidence="9">
    <location>
        <begin position="254"/>
        <end position="276"/>
    </location>
</feature>
<feature type="transmembrane region" description="Helical" evidence="9">
    <location>
        <begin position="196"/>
        <end position="226"/>
    </location>
</feature>
<keyword evidence="4" id="KW-1003">Cell membrane</keyword>
<keyword evidence="5" id="KW-0997">Cell inner membrane</keyword>